<evidence type="ECO:0000313" key="3">
    <source>
        <dbReference type="Proteomes" id="UP000005149"/>
    </source>
</evidence>
<dbReference type="Proteomes" id="UP000005149">
    <property type="component" value="Unassembled WGS sequence"/>
</dbReference>
<dbReference type="PATRIC" id="fig|1073377.4.peg.1310"/>
<reference evidence="2 3" key="1">
    <citation type="submission" date="2012-06" db="EMBL/GenBank/DDBJ databases">
        <title>The Genome Sequence of Aeromonas hydrophila SSU.</title>
        <authorList>
            <consortium name="The Broad Institute Genome Sequencing Platform"/>
            <person name="Earl A."/>
            <person name="Ward D."/>
            <person name="Feldgarden M."/>
            <person name="Gevers D."/>
            <person name="Chopra A."/>
            <person name="Walker B."/>
            <person name="Young S.K."/>
            <person name="Zeng Q."/>
            <person name="Gargeya S."/>
            <person name="Fitzgerald M."/>
            <person name="Haas B."/>
            <person name="Abouelleil A."/>
            <person name="Alvarado L."/>
            <person name="Arachchi H.M."/>
            <person name="Berlin A.M."/>
            <person name="Chapman S.B."/>
            <person name="Goldberg J."/>
            <person name="Griggs A."/>
            <person name="Gujja S."/>
            <person name="Hansen M."/>
            <person name="Howarth C."/>
            <person name="Imamovic A."/>
            <person name="Larimer J."/>
            <person name="McCowan C."/>
            <person name="Montmayeur A."/>
            <person name="Murphy C."/>
            <person name="Neiman D."/>
            <person name="Pearson M."/>
            <person name="Priest M."/>
            <person name="Roberts A."/>
            <person name="Saif S."/>
            <person name="Shea T."/>
            <person name="Sisk P."/>
            <person name="Sykes S."/>
            <person name="Wortman J."/>
            <person name="Nusbaum C."/>
            <person name="Birren B."/>
        </authorList>
    </citation>
    <scope>NUCLEOTIDE SEQUENCE [LARGE SCALE GENOMIC DNA]</scope>
    <source>
        <strain evidence="2 3">SSU</strain>
    </source>
</reference>
<dbReference type="InterPro" id="IPR028347">
    <property type="entry name" value="START_dom_prot"/>
</dbReference>
<dbReference type="HOGENOM" id="CLU_095975_0_0_6"/>
<dbReference type="GO" id="GO:0008289">
    <property type="term" value="F:lipid binding"/>
    <property type="evidence" value="ECO:0007669"/>
    <property type="project" value="InterPro"/>
</dbReference>
<dbReference type="InterPro" id="IPR002913">
    <property type="entry name" value="START_lipid-bd_dom"/>
</dbReference>
<evidence type="ECO:0000313" key="2">
    <source>
        <dbReference type="EMBL" id="EKB28748.1"/>
    </source>
</evidence>
<dbReference type="RefSeq" id="WP_005300939.1">
    <property type="nucleotide sequence ID" value="NZ_JDWD01000070.1"/>
</dbReference>
<name>K1JQ62_9GAMM</name>
<comment type="caution">
    <text evidence="2">The sequence shown here is derived from an EMBL/GenBank/DDBJ whole genome shotgun (WGS) entry which is preliminary data.</text>
</comment>
<sequence length="221" mass="24493">MNKLGAWLLWLLCLPVWGQGWHLQAGEEGILLWTRPHPPGAFLALRLEMYVAAPPAALLAVLRDTGRHQEWLPQSLEVRVLAKPAPDEDIVYTHLAAPWPVQDRELITHSRLQRLPDCGLVLSVWAAPDALPPYPGRVRIRTSEGRWEALPQLNGTTLVRLETYTNPGDTLPAWLVNPMAADAALQSFRAIRRLMEAAPMGICACLHQRPSGKHGACNATP</sequence>
<dbReference type="PROSITE" id="PS50848">
    <property type="entry name" value="START"/>
    <property type="match status" value="1"/>
</dbReference>
<dbReference type="PIRSF" id="PIRSF039033">
    <property type="entry name" value="START_dom"/>
    <property type="match status" value="1"/>
</dbReference>
<proteinExistence type="predicted"/>
<protein>
    <recommendedName>
        <fullName evidence="1">START domain-containing protein</fullName>
    </recommendedName>
</protein>
<dbReference type="AlphaFoldDB" id="K1JQ62"/>
<gene>
    <name evidence="2" type="ORF">HMPREF1171_01280</name>
</gene>
<dbReference type="Gene3D" id="3.30.530.20">
    <property type="match status" value="1"/>
</dbReference>
<feature type="domain" description="START" evidence="1">
    <location>
        <begin position="19"/>
        <end position="200"/>
    </location>
</feature>
<dbReference type="InterPro" id="IPR023393">
    <property type="entry name" value="START-like_dom_sf"/>
</dbReference>
<dbReference type="GO" id="GO:0005737">
    <property type="term" value="C:cytoplasm"/>
    <property type="evidence" value="ECO:0007669"/>
    <property type="project" value="UniProtKB-ARBA"/>
</dbReference>
<dbReference type="Pfam" id="PF01852">
    <property type="entry name" value="START"/>
    <property type="match status" value="1"/>
</dbReference>
<dbReference type="EMBL" id="AGWR01000013">
    <property type="protein sequence ID" value="EKB28748.1"/>
    <property type="molecule type" value="Genomic_DNA"/>
</dbReference>
<accession>K1JQ62</accession>
<organism evidence="2 3">
    <name type="scientific">Aeromonas dhakensis</name>
    <dbReference type="NCBI Taxonomy" id="196024"/>
    <lineage>
        <taxon>Bacteria</taxon>
        <taxon>Pseudomonadati</taxon>
        <taxon>Pseudomonadota</taxon>
        <taxon>Gammaproteobacteria</taxon>
        <taxon>Aeromonadales</taxon>
        <taxon>Aeromonadaceae</taxon>
        <taxon>Aeromonas</taxon>
    </lineage>
</organism>
<evidence type="ECO:0000259" key="1">
    <source>
        <dbReference type="PROSITE" id="PS50848"/>
    </source>
</evidence>
<keyword evidence="3" id="KW-1185">Reference proteome</keyword>
<dbReference type="InterPro" id="IPR051213">
    <property type="entry name" value="START_lipid_transfer"/>
</dbReference>
<dbReference type="PANTHER" id="PTHR19308:SF14">
    <property type="entry name" value="START DOMAIN-CONTAINING PROTEIN"/>
    <property type="match status" value="1"/>
</dbReference>
<dbReference type="SUPFAM" id="SSF55961">
    <property type="entry name" value="Bet v1-like"/>
    <property type="match status" value="1"/>
</dbReference>
<dbReference type="PANTHER" id="PTHR19308">
    <property type="entry name" value="PHOSPHATIDYLCHOLINE TRANSFER PROTEIN"/>
    <property type="match status" value="1"/>
</dbReference>